<dbReference type="EMBL" id="PQXH01000069">
    <property type="protein sequence ID" value="TGO13444.1"/>
    <property type="molecule type" value="Genomic_DNA"/>
</dbReference>
<reference evidence="3 4" key="1">
    <citation type="submission" date="2017-12" db="EMBL/GenBank/DDBJ databases">
        <title>Comparative genomics of Botrytis spp.</title>
        <authorList>
            <person name="Valero-Jimenez C.A."/>
            <person name="Tapia P."/>
            <person name="Veloso J."/>
            <person name="Silva-Moreno E."/>
            <person name="Staats M."/>
            <person name="Valdes J.H."/>
            <person name="Van Kan J.A.L."/>
        </authorList>
    </citation>
    <scope>NUCLEOTIDE SEQUENCE [LARGE SCALE GENOMIC DNA]</scope>
    <source>
        <strain evidence="3 4">Bt9001</strain>
    </source>
</reference>
<dbReference type="Pfam" id="PF23397">
    <property type="entry name" value="DUF7104"/>
    <property type="match status" value="8"/>
</dbReference>
<evidence type="ECO:0000256" key="1">
    <source>
        <dbReference type="SAM" id="MobiDB-lite"/>
    </source>
</evidence>
<feature type="domain" description="Heterokaryon incompatibility" evidence="2">
    <location>
        <begin position="50"/>
        <end position="181"/>
    </location>
</feature>
<sequence>MSQYSYSKHPLDSDGIRLLGLMPSKDLTSPINCRLHDYSLRESDKGTHLYEALSYVWGSSNKPKVVFINEDSLPVTANLYTALLHLRDRTFERIIWVDSICINQEDNTEKGHQIQLMAKIFGQANRVIVYLGDAEDDSNQALESIRVAAEGKSLEQGINEMNQRGIFGLLKRPWFQRIWAITGFDAGSSRGWLRSTSPDNVWLCNNRRVYLQPAFPQPSFRLAGSDPSIRGAIFRPKNAIRSSGALSLGELIDMYHTRMATKLHDKVYALLSMSCDTPNLAGLSPDYKVTWKTLLERLVKFILFKDVSVKTWDGKETALIESRGYVLGHVLSIDIDSTRYERQCVSIEFNNRPESVYHYKEYSTRWFLPALAKSIQRDDLVCILQGASKPSIIRAYKDHFSIIVIAVNLEGHTQRDRGYIECPAPSHSMKNFSRDFLLIWNWEQSLKYPQGQAEYEGTIESYFSVPEYLETDTNRAVNSINVALALGDTKNYVKAENILRRQIENYEGILGRESLHVLALKESLAWIYHEKDERTIAENLFLKVIHIRKCFQGMYHHDTLSTVAKLGLVYMKANPAWGVASRDMRRISNRIENNIQMSEEDLITVGRLYDYKMMELLLELERDNVKVTEEVVKAAVGNRYDGYEVMKLLFEKRGEEITITEKVVTAAAGNLNNGYKIMELLFEKRGEEITITEKVVTAAAGNLNSGYNIMELLFEKRSKDMIIVEEVVIAAAGNPDSGFETIKLLFAKQGEKITITEKTIRAAAANTNSGKLIMMLLLEKQSEKAIITEKVVEAAAGNLRFGKEIIMLLLEKRGDDAIIPKEVVVIIAEKFDSKVMALLLEKQRERIVITEEIMKAAVGNSRYGRGIIKLLIEKRGGEVIITVEVLKAARKNMSLEREKIVSLLENRLILSVPREAKSGSEAESSEANSVQDGSREKHTELSSFWMI</sequence>
<dbReference type="Gene3D" id="1.25.40.10">
    <property type="entry name" value="Tetratricopeptide repeat domain"/>
    <property type="match status" value="1"/>
</dbReference>
<organism evidence="3 4">
    <name type="scientific">Botrytis tulipae</name>
    <dbReference type="NCBI Taxonomy" id="87230"/>
    <lineage>
        <taxon>Eukaryota</taxon>
        <taxon>Fungi</taxon>
        <taxon>Dikarya</taxon>
        <taxon>Ascomycota</taxon>
        <taxon>Pezizomycotina</taxon>
        <taxon>Leotiomycetes</taxon>
        <taxon>Helotiales</taxon>
        <taxon>Sclerotiniaceae</taxon>
        <taxon>Botrytis</taxon>
    </lineage>
</organism>
<dbReference type="Proteomes" id="UP000297777">
    <property type="component" value="Unassembled WGS sequence"/>
</dbReference>
<dbReference type="Pfam" id="PF06985">
    <property type="entry name" value="HET"/>
    <property type="match status" value="1"/>
</dbReference>
<dbReference type="InterPro" id="IPR010730">
    <property type="entry name" value="HET"/>
</dbReference>
<protein>
    <recommendedName>
        <fullName evidence="2">Heterokaryon incompatibility domain-containing protein</fullName>
    </recommendedName>
</protein>
<proteinExistence type="predicted"/>
<accession>A0A4Z1ELW5</accession>
<dbReference type="OrthoDB" id="194358at2759"/>
<dbReference type="InterPro" id="IPR011990">
    <property type="entry name" value="TPR-like_helical_dom_sf"/>
</dbReference>
<dbReference type="AlphaFoldDB" id="A0A4Z1ELW5"/>
<name>A0A4Z1ELW5_9HELO</name>
<dbReference type="InterPro" id="IPR052895">
    <property type="entry name" value="HetReg/Transcr_Mod"/>
</dbReference>
<dbReference type="PANTHER" id="PTHR24148:SF78">
    <property type="entry name" value="HETEROKARYON INCOMPATIBILITY DOMAIN-CONTAINING PROTEIN"/>
    <property type="match status" value="1"/>
</dbReference>
<keyword evidence="4" id="KW-1185">Reference proteome</keyword>
<feature type="region of interest" description="Disordered" evidence="1">
    <location>
        <begin position="919"/>
        <end position="947"/>
    </location>
</feature>
<evidence type="ECO:0000259" key="2">
    <source>
        <dbReference type="Pfam" id="PF06985"/>
    </source>
</evidence>
<dbReference type="Gene3D" id="1.20.5.340">
    <property type="match status" value="4"/>
</dbReference>
<evidence type="ECO:0000313" key="3">
    <source>
        <dbReference type="EMBL" id="TGO13444.1"/>
    </source>
</evidence>
<evidence type="ECO:0000313" key="4">
    <source>
        <dbReference type="Proteomes" id="UP000297777"/>
    </source>
</evidence>
<comment type="caution">
    <text evidence="3">The sequence shown here is derived from an EMBL/GenBank/DDBJ whole genome shotgun (WGS) entry which is preliminary data.</text>
</comment>
<dbReference type="InterPro" id="IPR055530">
    <property type="entry name" value="DUF7104"/>
</dbReference>
<gene>
    <name evidence="3" type="ORF">BTUL_0069g00110</name>
</gene>
<dbReference type="PANTHER" id="PTHR24148">
    <property type="entry name" value="ANKYRIN REPEAT DOMAIN-CONTAINING PROTEIN 39 HOMOLOG-RELATED"/>
    <property type="match status" value="1"/>
</dbReference>